<dbReference type="EMBL" id="CP104760">
    <property type="protein sequence ID" value="WBG93417.1"/>
    <property type="molecule type" value="Genomic_DNA"/>
</dbReference>
<organism evidence="1 2">
    <name type="scientific">Pantoea piersonii</name>
    <dbReference type="NCBI Taxonomy" id="2364647"/>
    <lineage>
        <taxon>Bacteria</taxon>
        <taxon>Pseudomonadati</taxon>
        <taxon>Pseudomonadota</taxon>
        <taxon>Gammaproteobacteria</taxon>
        <taxon>Enterobacterales</taxon>
        <taxon>Erwiniaceae</taxon>
        <taxon>Pantoea</taxon>
    </lineage>
</organism>
<evidence type="ECO:0000313" key="1">
    <source>
        <dbReference type="EMBL" id="WBG93417.1"/>
    </source>
</evidence>
<dbReference type="AlphaFoldDB" id="A0AAJ5QMZ4"/>
<protein>
    <submittedName>
        <fullName evidence="1">DUF3540 domain-containing protein</fullName>
    </submittedName>
</protein>
<keyword evidence="1" id="KW-0614">Plasmid</keyword>
<name>A0AAJ5QMZ4_9GAMM</name>
<dbReference type="InterPro" id="IPR021927">
    <property type="entry name" value="DUF3540"/>
</dbReference>
<sequence>MSKKENTLSMPLRLPAQAEGVVVAPLSENSVEVELQGRRWRTQRAASCLLTPEPGDRVLLANLNHQLWLLAVLERAQPEQTAQLGCGSDLHLACGGALTLSSQQFSLKAAQGECDIDSLRYRGQSVSAWISVGRFFGKQCESVWESLSQFSQRLLRKTAQCEQVRAGQLDVKTEEFTRLHSRNTLISSTSLTKVDAKQIHMG</sequence>
<dbReference type="Pfam" id="PF12059">
    <property type="entry name" value="DUF3540"/>
    <property type="match status" value="1"/>
</dbReference>
<dbReference type="Proteomes" id="UP001211544">
    <property type="component" value="Plasmid pGABEKP28_2"/>
</dbReference>
<reference evidence="1 2" key="1">
    <citation type="journal article" date="2022" name="J Glob Antimicrob Resist">
        <title>First complete genome of a multidrug resistant strain of the novel human pathogen Kalamiella piersonii (GABEKP28) identified in human saliva.</title>
        <authorList>
            <person name="McDonagh F."/>
            <person name="Singh N.K."/>
            <person name="Venkateswaran K."/>
            <person name="Lonappan A.M."/>
            <person name="Hallahan B."/>
            <person name="Tuohy A."/>
            <person name="Burke L."/>
            <person name="Kovarova A."/>
            <person name="Miliotis G."/>
        </authorList>
    </citation>
    <scope>NUCLEOTIDE SEQUENCE [LARGE SCALE GENOMIC DNA]</scope>
    <source>
        <strain evidence="1 2">GABEKP28</strain>
    </source>
</reference>
<keyword evidence="2" id="KW-1185">Reference proteome</keyword>
<geneLocation type="plasmid" evidence="1 2">
    <name>pGABEKP28_2</name>
</geneLocation>
<accession>A0AAJ5QMZ4</accession>
<dbReference type="RefSeq" id="WP_269950695.1">
    <property type="nucleotide sequence ID" value="NZ_CP104760.1"/>
</dbReference>
<evidence type="ECO:0000313" key="2">
    <source>
        <dbReference type="Proteomes" id="UP001211544"/>
    </source>
</evidence>
<dbReference type="KEGG" id="kpie:N5580_20885"/>
<proteinExistence type="predicted"/>
<gene>
    <name evidence="1" type="ORF">N5580_20885</name>
</gene>